<dbReference type="RefSeq" id="WP_284153428.1">
    <property type="nucleotide sequence ID" value="NZ_AP025516.1"/>
</dbReference>
<dbReference type="InterPro" id="IPR003423">
    <property type="entry name" value="OMP_efflux"/>
</dbReference>
<dbReference type="Proteomes" id="UP000830055">
    <property type="component" value="Chromosome"/>
</dbReference>
<keyword evidence="2" id="KW-0472">Membrane</keyword>
<gene>
    <name evidence="3" type="ORF">DPPLL_07000</name>
</gene>
<evidence type="ECO:0000256" key="2">
    <source>
        <dbReference type="RuleBase" id="RU362097"/>
    </source>
</evidence>
<dbReference type="PANTHER" id="PTHR30203">
    <property type="entry name" value="OUTER MEMBRANE CATION EFFLUX PROTEIN"/>
    <property type="match status" value="1"/>
</dbReference>
<proteinExistence type="inferred from homology"/>
<reference evidence="3 4" key="1">
    <citation type="submission" date="2022-01" db="EMBL/GenBank/DDBJ databases">
        <title>Desulfofustis limnae sp. nov., a novel mesophilic sulfate-reducing bacterium isolated from marsh soil.</title>
        <authorList>
            <person name="Watanabe M."/>
            <person name="Takahashi A."/>
            <person name="Kojima H."/>
            <person name="Fukui M."/>
        </authorList>
    </citation>
    <scope>NUCLEOTIDE SEQUENCE [LARGE SCALE GENOMIC DNA]</scope>
    <source>
        <strain evidence="3 4">PPLL</strain>
    </source>
</reference>
<accession>A0ABN6M2J3</accession>
<comment type="similarity">
    <text evidence="1 2">Belongs to the outer membrane factor (OMF) (TC 1.B.17) family.</text>
</comment>
<keyword evidence="2" id="KW-0564">Palmitate</keyword>
<sequence length="479" mass="52526">MKIFTPLFCACAAVGLLLNGCSLIPSYQRPNLPVAESLVGQPQAAETGTPLPGQTDTIADLGWRDYFSDPTLQRLIETALAANRDLRISALNIAAYQAQYRIQRSALFPTVDGDGAATRQRTLTGAGHTTGDIYQVKVGLAAYELDFFGRLQSLEEKALEHYLAMEQNHRSALINLVAEVAGAYLNLLADRELLAITKDTRRIEEESFDLITQRVNVGIANELALAQARTSLEAVKANLALYQRRVAQDLNYLSLLTGTDVSSIIPPGEEREGSLDGRLLVADLPAHLSSRVLLQRPDIMAAEHELKAANADIGAARAAFFPAITITANAGLISTELDDLFSSDSRMWLFSPAIRLPIFTGGRLDAQLDGALVRKDITVARYEKAIQLAFRESADALVAVSTYRDQMIAQRANLEANQDYHAMASQRYEQGLDSFLTLLDAQRSLYGARQNYLSLKLAQLVNQVTLYKVLGGGWQDLQR</sequence>
<protein>
    <submittedName>
        <fullName evidence="3">AdeC/adeK/oprM family multidrug efflux complex outer membrane factor</fullName>
    </submittedName>
</protein>
<comment type="subcellular location">
    <subcellularLocation>
        <location evidence="2">Cell membrane</location>
        <topology evidence="2">Lipid-anchor</topology>
    </subcellularLocation>
</comment>
<evidence type="ECO:0000313" key="4">
    <source>
        <dbReference type="Proteomes" id="UP000830055"/>
    </source>
</evidence>
<dbReference type="EMBL" id="AP025516">
    <property type="protein sequence ID" value="BDD86335.1"/>
    <property type="molecule type" value="Genomic_DNA"/>
</dbReference>
<keyword evidence="2" id="KW-0812">Transmembrane</keyword>
<organism evidence="3 4">
    <name type="scientific">Desulfofustis limnaeus</name>
    <dbReference type="NCBI Taxonomy" id="2740163"/>
    <lineage>
        <taxon>Bacteria</taxon>
        <taxon>Pseudomonadati</taxon>
        <taxon>Thermodesulfobacteriota</taxon>
        <taxon>Desulfobulbia</taxon>
        <taxon>Desulfobulbales</taxon>
        <taxon>Desulfocapsaceae</taxon>
        <taxon>Desulfofustis</taxon>
    </lineage>
</organism>
<name>A0ABN6M2J3_9BACT</name>
<dbReference type="SUPFAM" id="SSF56954">
    <property type="entry name" value="Outer membrane efflux proteins (OEP)"/>
    <property type="match status" value="1"/>
</dbReference>
<dbReference type="Pfam" id="PF02321">
    <property type="entry name" value="OEP"/>
    <property type="match status" value="2"/>
</dbReference>
<evidence type="ECO:0000256" key="1">
    <source>
        <dbReference type="ARBA" id="ARBA00007613"/>
    </source>
</evidence>
<dbReference type="NCBIfam" id="TIGR01845">
    <property type="entry name" value="outer_NodT"/>
    <property type="match status" value="1"/>
</dbReference>
<evidence type="ECO:0000313" key="3">
    <source>
        <dbReference type="EMBL" id="BDD86335.1"/>
    </source>
</evidence>
<dbReference type="Gene3D" id="2.20.200.10">
    <property type="entry name" value="Outer membrane efflux proteins (OEP)"/>
    <property type="match status" value="1"/>
</dbReference>
<keyword evidence="2" id="KW-1134">Transmembrane beta strand</keyword>
<dbReference type="Gene3D" id="1.20.1600.10">
    <property type="entry name" value="Outer membrane efflux proteins (OEP)"/>
    <property type="match status" value="1"/>
</dbReference>
<dbReference type="InterPro" id="IPR010131">
    <property type="entry name" value="MdtP/NodT-like"/>
</dbReference>
<dbReference type="PANTHER" id="PTHR30203:SF32">
    <property type="entry name" value="CATION EFFLUX SYSTEM PROTEIN CUSC"/>
    <property type="match status" value="1"/>
</dbReference>
<keyword evidence="2" id="KW-0449">Lipoprotein</keyword>
<keyword evidence="4" id="KW-1185">Reference proteome</keyword>